<feature type="transmembrane region" description="Helical" evidence="1">
    <location>
        <begin position="213"/>
        <end position="232"/>
    </location>
</feature>
<protein>
    <recommendedName>
        <fullName evidence="4">EpsG-like glucosyltransferase</fullName>
    </recommendedName>
</protein>
<sequence length="396" mass="43479">MILYSLIGICISALAYFIASSEHTKVDGKIYLACFVLHIISAIGYWQYALATPSDARAYYMGPEKWVGEDLTTGAVFVTQTVQYLKGLAGGSFLDFFLLFQSFGMVGIAFLIRSVLEVSTDLQERVTLPLIGLFFLPGLHFWTAAIGKDAPLFMGAAMCIWAMIRIEKRFPAFLLALAIMVAFRPHIAAISTLALLLTLVFDARLKARFKLPILAIAGGALVAVATTVSASLKVSLFSPESIADFLASKQEYGMSSTLGEGMGDLPFILKVPSLLFRPFFFDATGAMGFIVSFENVAILIIFGSLIWRLPALIRLSASVPYIRYCLIYSIILITTLSIVTYNVGLGLRQKYMVMPAIMLLYATVILYRRSLLSSSTHQHNVIPSAVGLMHPTEQSR</sequence>
<keyword evidence="1" id="KW-0812">Transmembrane</keyword>
<feature type="transmembrane region" description="Helical" evidence="1">
    <location>
        <begin position="30"/>
        <end position="51"/>
    </location>
</feature>
<feature type="transmembrane region" description="Helical" evidence="1">
    <location>
        <begin position="172"/>
        <end position="201"/>
    </location>
</feature>
<feature type="transmembrane region" description="Helical" evidence="1">
    <location>
        <begin position="321"/>
        <end position="339"/>
    </location>
</feature>
<comment type="caution">
    <text evidence="2">The sequence shown here is derived from an EMBL/GenBank/DDBJ whole genome shotgun (WGS) entry which is preliminary data.</text>
</comment>
<feature type="transmembrane region" description="Helical" evidence="1">
    <location>
        <begin position="286"/>
        <end position="309"/>
    </location>
</feature>
<feature type="transmembrane region" description="Helical" evidence="1">
    <location>
        <begin position="126"/>
        <end position="143"/>
    </location>
</feature>
<reference evidence="2 3" key="1">
    <citation type="submission" date="2023-05" db="EMBL/GenBank/DDBJ databases">
        <authorList>
            <person name="Guo Y."/>
        </authorList>
    </citation>
    <scope>NUCLEOTIDE SEQUENCE [LARGE SCALE GENOMIC DNA]</scope>
    <source>
        <strain evidence="2 3">GR2756</strain>
    </source>
</reference>
<feature type="transmembrane region" description="Helical" evidence="1">
    <location>
        <begin position="351"/>
        <end position="367"/>
    </location>
</feature>
<keyword evidence="3" id="KW-1185">Reference proteome</keyword>
<keyword evidence="1" id="KW-1133">Transmembrane helix</keyword>
<gene>
    <name evidence="2" type="ORF">RQX22_08060</name>
</gene>
<dbReference type="EMBL" id="JAVUPU010000003">
    <property type="protein sequence ID" value="MDT9598900.1"/>
    <property type="molecule type" value="Genomic_DNA"/>
</dbReference>
<evidence type="ECO:0000313" key="3">
    <source>
        <dbReference type="Proteomes" id="UP001259572"/>
    </source>
</evidence>
<keyword evidence="1" id="KW-0472">Membrane</keyword>
<evidence type="ECO:0000313" key="2">
    <source>
        <dbReference type="EMBL" id="MDT9598900.1"/>
    </source>
</evidence>
<organism evidence="2 3">
    <name type="scientific">Sphingosinicella rhizophila</name>
    <dbReference type="NCBI Taxonomy" id="3050082"/>
    <lineage>
        <taxon>Bacteria</taxon>
        <taxon>Pseudomonadati</taxon>
        <taxon>Pseudomonadota</taxon>
        <taxon>Alphaproteobacteria</taxon>
        <taxon>Sphingomonadales</taxon>
        <taxon>Sphingosinicellaceae</taxon>
        <taxon>Sphingosinicella</taxon>
    </lineage>
</organism>
<evidence type="ECO:0008006" key="4">
    <source>
        <dbReference type="Google" id="ProtNLM"/>
    </source>
</evidence>
<feature type="transmembrane region" description="Helical" evidence="1">
    <location>
        <begin position="93"/>
        <end position="114"/>
    </location>
</feature>
<proteinExistence type="predicted"/>
<dbReference type="Proteomes" id="UP001259572">
    <property type="component" value="Unassembled WGS sequence"/>
</dbReference>
<name>A0ABU3Q7I0_9SPHN</name>
<accession>A0ABU3Q7I0</accession>
<evidence type="ECO:0000256" key="1">
    <source>
        <dbReference type="SAM" id="Phobius"/>
    </source>
</evidence>